<evidence type="ECO:0000259" key="2">
    <source>
        <dbReference type="Pfam" id="PF13340"/>
    </source>
</evidence>
<dbReference type="AlphaFoldDB" id="A0A2V4NSP9"/>
<dbReference type="NCBIfam" id="NF033580">
    <property type="entry name" value="transpos_IS5_3"/>
    <property type="match status" value="1"/>
</dbReference>
<dbReference type="EMBL" id="PYBW01000246">
    <property type="protein sequence ID" value="PYC63817.1"/>
    <property type="molecule type" value="Genomic_DNA"/>
</dbReference>
<comment type="caution">
    <text evidence="3">The sequence shown here is derived from an EMBL/GenBank/DDBJ whole genome shotgun (WGS) entry which is preliminary data.</text>
</comment>
<dbReference type="OrthoDB" id="3542657at2"/>
<dbReference type="InterPro" id="IPR002559">
    <property type="entry name" value="Transposase_11"/>
</dbReference>
<dbReference type="Pfam" id="PF01609">
    <property type="entry name" value="DDE_Tnp_1"/>
    <property type="match status" value="1"/>
</dbReference>
<evidence type="ECO:0000259" key="1">
    <source>
        <dbReference type="Pfam" id="PF01609"/>
    </source>
</evidence>
<dbReference type="Proteomes" id="UP000248039">
    <property type="component" value="Unassembled WGS sequence"/>
</dbReference>
<protein>
    <submittedName>
        <fullName evidence="3">IS5/IS1182 family transposase</fullName>
    </submittedName>
</protein>
<keyword evidence="4" id="KW-1185">Reference proteome</keyword>
<dbReference type="RefSeq" id="WP_110673611.1">
    <property type="nucleotide sequence ID" value="NZ_PYBW01000246.1"/>
</dbReference>
<reference evidence="3 4" key="1">
    <citation type="submission" date="2018-03" db="EMBL/GenBank/DDBJ databases">
        <title>Bioinformatic expansion and discovery of thiopeptide antibiotics.</title>
        <authorList>
            <person name="Schwalen C.J."/>
            <person name="Hudson G.A."/>
            <person name="Mitchell D.A."/>
        </authorList>
    </citation>
    <scope>NUCLEOTIDE SEQUENCE [LARGE SCALE GENOMIC DNA]</scope>
    <source>
        <strain evidence="3 4">ATCC 21389</strain>
    </source>
</reference>
<gene>
    <name evidence="3" type="ORF">C7C46_33135</name>
</gene>
<dbReference type="InterPro" id="IPR025161">
    <property type="entry name" value="IS402-like_dom"/>
</dbReference>
<dbReference type="PANTHER" id="PTHR30007:SF0">
    <property type="entry name" value="TRANSPOSASE"/>
    <property type="match status" value="1"/>
</dbReference>
<accession>A0A2V4NSP9</accession>
<dbReference type="PANTHER" id="PTHR30007">
    <property type="entry name" value="PHP DOMAIN PROTEIN"/>
    <property type="match status" value="1"/>
</dbReference>
<dbReference type="Pfam" id="PF13340">
    <property type="entry name" value="DUF4096"/>
    <property type="match status" value="1"/>
</dbReference>
<dbReference type="GO" id="GO:0003677">
    <property type="term" value="F:DNA binding"/>
    <property type="evidence" value="ECO:0007669"/>
    <property type="project" value="InterPro"/>
</dbReference>
<name>A0A2V4NSP9_9ACTN</name>
<feature type="domain" description="Transposase IS4-like" evidence="1">
    <location>
        <begin position="105"/>
        <end position="229"/>
    </location>
</feature>
<proteinExistence type="predicted"/>
<feature type="domain" description="Insertion element IS402-like" evidence="2">
    <location>
        <begin position="11"/>
        <end position="89"/>
    </location>
</feature>
<sequence length="276" mass="30361">MSERRGYPSDLTDERWALIEPMITAWKAVHPSVSGHQGRYPMREIVNSILYQGRSGCPWSYLPGDLPPPGAVKYYFYAWRNDGTTEAIHELLRCQVRERAGRTEDPSLVVLDTQSLHAAAGVPATTTGRDAAKKVPGRKRGLAVDILGLVIAVIVTAACVHDNAIGTALLDKVATSASTVHKALVDQGFKKTVVAHGAAMGVEVDIVERNPDQTGFVPQPIRWRVEQTNGILMLHRRLVREYEHSTASSESRVYWAINDVMARRLTGTSTPAWRGA</sequence>
<organism evidence="3 4">
    <name type="scientific">Streptomyces tateyamensis</name>
    <dbReference type="NCBI Taxonomy" id="565073"/>
    <lineage>
        <taxon>Bacteria</taxon>
        <taxon>Bacillati</taxon>
        <taxon>Actinomycetota</taxon>
        <taxon>Actinomycetes</taxon>
        <taxon>Kitasatosporales</taxon>
        <taxon>Streptomycetaceae</taxon>
        <taxon>Streptomyces</taxon>
    </lineage>
</organism>
<dbReference type="GO" id="GO:0004803">
    <property type="term" value="F:transposase activity"/>
    <property type="evidence" value="ECO:0007669"/>
    <property type="project" value="InterPro"/>
</dbReference>
<evidence type="ECO:0000313" key="3">
    <source>
        <dbReference type="EMBL" id="PYC63817.1"/>
    </source>
</evidence>
<dbReference type="GO" id="GO:0006313">
    <property type="term" value="P:DNA transposition"/>
    <property type="evidence" value="ECO:0007669"/>
    <property type="project" value="InterPro"/>
</dbReference>
<evidence type="ECO:0000313" key="4">
    <source>
        <dbReference type="Proteomes" id="UP000248039"/>
    </source>
</evidence>